<evidence type="ECO:0000313" key="5">
    <source>
        <dbReference type="EMBL" id="MFC6787977.1"/>
    </source>
</evidence>
<dbReference type="Proteomes" id="UP001596443">
    <property type="component" value="Unassembled WGS sequence"/>
</dbReference>
<reference evidence="2" key="1">
    <citation type="journal article" date="2014" name="Int. J. Syst. Evol. Microbiol.">
        <title>Complete genome sequence of Corynebacterium casei LMG S-19264T (=DSM 44701T), isolated from a smear-ripened cheese.</title>
        <authorList>
            <consortium name="US DOE Joint Genome Institute (JGI-PGF)"/>
            <person name="Walter F."/>
            <person name="Albersmeier A."/>
            <person name="Kalinowski J."/>
            <person name="Ruckert C."/>
        </authorList>
    </citation>
    <scope>NUCLEOTIDE SEQUENCE [LARGE SCALE GENOMIC DNA]</scope>
    <source>
        <strain evidence="2">NBRC 112888</strain>
    </source>
</reference>
<sequence length="53" mass="5925">MANIENTEYEDMTDEELKRVREKMDDDTGRTGGESDGTDNNGGAYADPPEEVR</sequence>
<evidence type="ECO:0000313" key="6">
    <source>
        <dbReference type="Proteomes" id="UP001596443"/>
    </source>
</evidence>
<evidence type="ECO:0000313" key="2">
    <source>
        <dbReference type="EMBL" id="MFC6785091.1"/>
    </source>
</evidence>
<evidence type="ECO:0000313" key="4">
    <source>
        <dbReference type="EMBL" id="MFC6787898.1"/>
    </source>
</evidence>
<gene>
    <name evidence="2" type="ORF">ACFQFD_03570</name>
    <name evidence="3" type="ORF">ACFQFD_04110</name>
    <name evidence="4" type="ORF">ACFQFD_18410</name>
    <name evidence="5" type="ORF">ACFQFD_18805</name>
</gene>
<name>A0ABD5T749_9EURY</name>
<dbReference type="AlphaFoldDB" id="A0ABD5T749"/>
<feature type="compositionally biased region" description="Basic and acidic residues" evidence="1">
    <location>
        <begin position="15"/>
        <end position="29"/>
    </location>
</feature>
<evidence type="ECO:0000313" key="3">
    <source>
        <dbReference type="EMBL" id="MFC6785187.1"/>
    </source>
</evidence>
<feature type="region of interest" description="Disordered" evidence="1">
    <location>
        <begin position="1"/>
        <end position="53"/>
    </location>
</feature>
<reference evidence="6" key="2">
    <citation type="journal article" date="2019" name="Int. J. Syst. Evol. Microbiol.">
        <title>The Global Catalogue of Microorganisms (GCM) 10K type strain sequencing project: providing services to taxonomists for standard genome sequencing and annotation.</title>
        <authorList>
            <consortium name="The Broad Institute Genomics Platform"/>
            <consortium name="The Broad Institute Genome Sequencing Center for Infectious Disease"/>
            <person name="Wu L."/>
            <person name="Ma J."/>
        </authorList>
    </citation>
    <scope>NUCLEOTIDE SEQUENCE [LARGE SCALE GENOMIC DNA]</scope>
    <source>
        <strain evidence="6">SYNS20</strain>
    </source>
</reference>
<protein>
    <submittedName>
        <fullName evidence="2">Uncharacterized protein</fullName>
    </submittedName>
</protein>
<dbReference type="GeneID" id="81211121"/>
<evidence type="ECO:0000256" key="1">
    <source>
        <dbReference type="SAM" id="MobiDB-lite"/>
    </source>
</evidence>
<reference evidence="2" key="3">
    <citation type="submission" date="2024-09" db="EMBL/GenBank/DDBJ databases">
        <authorList>
            <person name="Sun Q."/>
        </authorList>
    </citation>
    <scope>NUCLEOTIDE SEQUENCE</scope>
    <source>
        <strain evidence="2">NBRC 112888</strain>
    </source>
</reference>
<accession>A0ABD5T749</accession>
<dbReference type="EMBL" id="JBHSWX010000012">
    <property type="protein sequence ID" value="MFC6787898.1"/>
    <property type="molecule type" value="Genomic_DNA"/>
</dbReference>
<proteinExistence type="predicted"/>
<dbReference type="RefSeq" id="WP_284062030.1">
    <property type="nucleotide sequence ID" value="NZ_CP126158.1"/>
</dbReference>
<organism evidence="2 6">
    <name type="scientific">Halobaculum halobium</name>
    <dbReference type="NCBI Taxonomy" id="3032281"/>
    <lineage>
        <taxon>Archaea</taxon>
        <taxon>Methanobacteriati</taxon>
        <taxon>Methanobacteriota</taxon>
        <taxon>Stenosarchaea group</taxon>
        <taxon>Halobacteria</taxon>
        <taxon>Halobacteriales</taxon>
        <taxon>Haloferacaceae</taxon>
        <taxon>Halobaculum</taxon>
    </lineage>
</organism>
<dbReference type="EMBL" id="JBHSWX010000012">
    <property type="protein sequence ID" value="MFC6787977.1"/>
    <property type="molecule type" value="Genomic_DNA"/>
</dbReference>
<dbReference type="EMBL" id="JBHSWX010000011">
    <property type="protein sequence ID" value="MFC6785091.1"/>
    <property type="molecule type" value="Genomic_DNA"/>
</dbReference>
<keyword evidence="6" id="KW-1185">Reference proteome</keyword>
<dbReference type="EMBL" id="JBHSWX010000012">
    <property type="protein sequence ID" value="MFC6785187.1"/>
    <property type="molecule type" value="Genomic_DNA"/>
</dbReference>
<comment type="caution">
    <text evidence="2">The sequence shown here is derived from an EMBL/GenBank/DDBJ whole genome shotgun (WGS) entry which is preliminary data.</text>
</comment>